<dbReference type="PANTHER" id="PTHR30386:SF17">
    <property type="entry name" value="ALKALINE PROTEASE SECRETION PROTEIN APRE"/>
    <property type="match status" value="1"/>
</dbReference>
<evidence type="ECO:0000313" key="14">
    <source>
        <dbReference type="Proteomes" id="UP000236752"/>
    </source>
</evidence>
<dbReference type="GO" id="GO:0005886">
    <property type="term" value="C:plasma membrane"/>
    <property type="evidence" value="ECO:0007669"/>
    <property type="project" value="UniProtKB-SubCell"/>
</dbReference>
<evidence type="ECO:0000256" key="4">
    <source>
        <dbReference type="ARBA" id="ARBA00022475"/>
    </source>
</evidence>
<feature type="transmembrane region" description="Helical" evidence="9">
    <location>
        <begin position="12"/>
        <end position="33"/>
    </location>
</feature>
<keyword evidence="10" id="KW-0175">Coiled coil</keyword>
<dbReference type="PANTHER" id="PTHR30386">
    <property type="entry name" value="MEMBRANE FUSION SUBUNIT OF EMRAB-TOLC MULTIDRUG EFFLUX PUMP"/>
    <property type="match status" value="1"/>
</dbReference>
<evidence type="ECO:0000256" key="3">
    <source>
        <dbReference type="ARBA" id="ARBA00022448"/>
    </source>
</evidence>
<dbReference type="Gene3D" id="2.40.30.170">
    <property type="match status" value="1"/>
</dbReference>
<proteinExistence type="inferred from homology"/>
<dbReference type="InterPro" id="IPR058781">
    <property type="entry name" value="HH_AprE-like"/>
</dbReference>
<evidence type="ECO:0000256" key="2">
    <source>
        <dbReference type="ARBA" id="ARBA00009477"/>
    </source>
</evidence>
<dbReference type="GO" id="GO:0015031">
    <property type="term" value="P:protein transport"/>
    <property type="evidence" value="ECO:0007669"/>
    <property type="project" value="InterPro"/>
</dbReference>
<sequence>MTDKKRYSVRGFTMLGLLGLAILVGGFGTWAAITNISGAIIAPGQIVVDRNRQVVQHPDGGVVSEILIDEGDTVVADQVLLRLDPTLLQSRLSIVESQYFEIIARRARLQAERDGLEQISFPEELLTEAETSAEVAEQIEGQRSLFVARKASDARELEQLQKRADQIADQIVGIDAQQDALNEQLELIESELVDQQSLLDKGLAQASRVLALKREKSNLMGTVGELTAQKAQSEGRITELDLEAIKLETQRREEAISEIRDLQVNEREMAEERRALREQLDRLDIRAPVSGVIYGLTVFTPRSVIRAADPVLFLVPQDRPLIIEARVDPIHIDQIRLGQEVLLRFSALDQRSTPELVGQVTQVSADAFQDDNTGLSFYMAEVTLSEGEIDRLPEGVTLIPGMPVESFLRTEDRTPLAYFVKPLSDYFAKAFRES</sequence>
<dbReference type="Pfam" id="PF25994">
    <property type="entry name" value="HH_AprE"/>
    <property type="match status" value="1"/>
</dbReference>
<dbReference type="EMBL" id="FNUZ01000003">
    <property type="protein sequence ID" value="SEG26400.1"/>
    <property type="molecule type" value="Genomic_DNA"/>
</dbReference>
<keyword evidence="5 9" id="KW-0997">Cell inner membrane</keyword>
<evidence type="ECO:0000259" key="12">
    <source>
        <dbReference type="Pfam" id="PF26002"/>
    </source>
</evidence>
<dbReference type="OrthoDB" id="9810980at2"/>
<dbReference type="InterPro" id="IPR050739">
    <property type="entry name" value="MFP"/>
</dbReference>
<dbReference type="RefSeq" id="WP_103910545.1">
    <property type="nucleotide sequence ID" value="NZ_FNUZ01000003.1"/>
</dbReference>
<evidence type="ECO:0000256" key="9">
    <source>
        <dbReference type="RuleBase" id="RU365093"/>
    </source>
</evidence>
<keyword evidence="14" id="KW-1185">Reference proteome</keyword>
<feature type="domain" description="AprE-like long alpha-helical hairpin" evidence="11">
    <location>
        <begin position="89"/>
        <end position="279"/>
    </location>
</feature>
<dbReference type="Pfam" id="PF26002">
    <property type="entry name" value="Beta-barrel_AprE"/>
    <property type="match status" value="1"/>
</dbReference>
<keyword evidence="3 9" id="KW-0813">Transport</keyword>
<reference evidence="13 14" key="1">
    <citation type="submission" date="2016-10" db="EMBL/GenBank/DDBJ databases">
        <authorList>
            <person name="de Groot N.N."/>
        </authorList>
    </citation>
    <scope>NUCLEOTIDE SEQUENCE [LARGE SCALE GENOMIC DNA]</scope>
    <source>
        <strain evidence="13 14">DSM 26915</strain>
    </source>
</reference>
<comment type="similarity">
    <text evidence="2 9">Belongs to the membrane fusion protein (MFP) (TC 8.A.1) family.</text>
</comment>
<keyword evidence="4 9" id="KW-1003">Cell membrane</keyword>
<evidence type="ECO:0000313" key="13">
    <source>
        <dbReference type="EMBL" id="SEG26400.1"/>
    </source>
</evidence>
<evidence type="ECO:0000259" key="11">
    <source>
        <dbReference type="Pfam" id="PF25994"/>
    </source>
</evidence>
<name>A0A1H5YRF9_9RHOB</name>
<evidence type="ECO:0000256" key="7">
    <source>
        <dbReference type="ARBA" id="ARBA00022989"/>
    </source>
</evidence>
<evidence type="ECO:0000256" key="10">
    <source>
        <dbReference type="SAM" id="Coils"/>
    </source>
</evidence>
<dbReference type="Gene3D" id="2.40.50.100">
    <property type="match status" value="1"/>
</dbReference>
<dbReference type="PRINTS" id="PR01490">
    <property type="entry name" value="RTXTOXIND"/>
</dbReference>
<evidence type="ECO:0000256" key="5">
    <source>
        <dbReference type="ARBA" id="ARBA00022519"/>
    </source>
</evidence>
<keyword evidence="8 9" id="KW-0472">Membrane</keyword>
<dbReference type="InterPro" id="IPR010129">
    <property type="entry name" value="T1SS_HlyD"/>
</dbReference>
<evidence type="ECO:0000256" key="8">
    <source>
        <dbReference type="ARBA" id="ARBA00023136"/>
    </source>
</evidence>
<dbReference type="Proteomes" id="UP000236752">
    <property type="component" value="Unassembled WGS sequence"/>
</dbReference>
<protein>
    <recommendedName>
        <fullName evidence="9">Membrane fusion protein (MFP) family protein</fullName>
    </recommendedName>
</protein>
<evidence type="ECO:0000256" key="6">
    <source>
        <dbReference type="ARBA" id="ARBA00022692"/>
    </source>
</evidence>
<keyword evidence="6 9" id="KW-0812">Transmembrane</keyword>
<dbReference type="NCBIfam" id="TIGR01843">
    <property type="entry name" value="type_I_hlyD"/>
    <property type="match status" value="1"/>
</dbReference>
<evidence type="ECO:0000256" key="1">
    <source>
        <dbReference type="ARBA" id="ARBA00004377"/>
    </source>
</evidence>
<comment type="subcellular location">
    <subcellularLocation>
        <location evidence="1 9">Cell inner membrane</location>
        <topology evidence="1 9">Single-pass membrane protein</topology>
    </subcellularLocation>
</comment>
<keyword evidence="7 9" id="KW-1133">Transmembrane helix</keyword>
<organism evidence="13 14">
    <name type="scientific">Thalassococcus halodurans</name>
    <dbReference type="NCBI Taxonomy" id="373675"/>
    <lineage>
        <taxon>Bacteria</taxon>
        <taxon>Pseudomonadati</taxon>
        <taxon>Pseudomonadota</taxon>
        <taxon>Alphaproteobacteria</taxon>
        <taxon>Rhodobacterales</taxon>
        <taxon>Roseobacteraceae</taxon>
        <taxon>Thalassococcus</taxon>
    </lineage>
</organism>
<dbReference type="AlphaFoldDB" id="A0A1H5YRF9"/>
<feature type="coiled-coil region" evidence="10">
    <location>
        <begin position="245"/>
        <end position="286"/>
    </location>
</feature>
<feature type="coiled-coil region" evidence="10">
    <location>
        <begin position="150"/>
        <end position="198"/>
    </location>
</feature>
<dbReference type="InterPro" id="IPR058982">
    <property type="entry name" value="Beta-barrel_AprE"/>
</dbReference>
<feature type="domain" description="AprE-like beta-barrel" evidence="12">
    <location>
        <begin position="321"/>
        <end position="411"/>
    </location>
</feature>
<gene>
    <name evidence="13" type="ORF">SAMN04488045_2213</name>
</gene>
<accession>A0A1H5YRF9</accession>